<dbReference type="AlphaFoldDB" id="A0A1Y5FCX9"/>
<evidence type="ECO:0008006" key="4">
    <source>
        <dbReference type="Google" id="ProtNLM"/>
    </source>
</evidence>
<evidence type="ECO:0000313" key="3">
    <source>
        <dbReference type="Proteomes" id="UP000196531"/>
    </source>
</evidence>
<comment type="caution">
    <text evidence="2">The sequence shown here is derived from an EMBL/GenBank/DDBJ whole genome shotgun (WGS) entry which is preliminary data.</text>
</comment>
<feature type="region of interest" description="Disordered" evidence="1">
    <location>
        <begin position="1"/>
        <end position="20"/>
    </location>
</feature>
<dbReference type="InterPro" id="IPR011009">
    <property type="entry name" value="Kinase-like_dom_sf"/>
</dbReference>
<accession>A0A1Y5FCX9</accession>
<reference evidence="3" key="1">
    <citation type="journal article" date="2017" name="Proc. Natl. Acad. Sci. U.S.A.">
        <title>Simulation of Deepwater Horizon oil plume reveals substrate specialization within a complex community of hydrocarbon-degraders.</title>
        <authorList>
            <person name="Hu P."/>
            <person name="Dubinsky E.A."/>
            <person name="Probst A.J."/>
            <person name="Wang J."/>
            <person name="Sieber C.M.K."/>
            <person name="Tom L.M."/>
            <person name="Gardinali P."/>
            <person name="Banfield J.F."/>
            <person name="Atlas R.M."/>
            <person name="Andersen G.L."/>
        </authorList>
    </citation>
    <scope>NUCLEOTIDE SEQUENCE [LARGE SCALE GENOMIC DNA]</scope>
</reference>
<evidence type="ECO:0000256" key="1">
    <source>
        <dbReference type="SAM" id="MobiDB-lite"/>
    </source>
</evidence>
<evidence type="ECO:0000313" key="2">
    <source>
        <dbReference type="EMBL" id="OUR96482.1"/>
    </source>
</evidence>
<dbReference type="EMBL" id="MAAO01000006">
    <property type="protein sequence ID" value="OUR96482.1"/>
    <property type="molecule type" value="Genomic_DNA"/>
</dbReference>
<proteinExistence type="predicted"/>
<name>A0A1Y5FCX9_9BACT</name>
<gene>
    <name evidence="2" type="ORF">A9Q84_09030</name>
</gene>
<organism evidence="2 3">
    <name type="scientific">Halobacteriovorax marinus</name>
    <dbReference type="NCBI Taxonomy" id="97084"/>
    <lineage>
        <taxon>Bacteria</taxon>
        <taxon>Pseudomonadati</taxon>
        <taxon>Bdellovibrionota</taxon>
        <taxon>Bacteriovoracia</taxon>
        <taxon>Bacteriovoracales</taxon>
        <taxon>Halobacteriovoraceae</taxon>
        <taxon>Halobacteriovorax</taxon>
    </lineage>
</organism>
<dbReference type="SUPFAM" id="SSF56112">
    <property type="entry name" value="Protein kinase-like (PK-like)"/>
    <property type="match status" value="1"/>
</dbReference>
<sequence length="331" mass="39192">MEENAKTPQENSIKGKSQVEHIGRSGAKITCEKVKDTILIRKESSLNPLKLKAQYEWILANQNHTFIPKVLDYIETPNSFSYDMEFYEKYENCYEVLARENVIVGMKTFQGIVQNMSKLCHPLGRKTKLENYQSYIQEKLVHKINECINKRPEIIAFLEEKNIIINGEEYLSFPKIIQELEEEKVSSLFIDLEMCNVHGDLTLENILIDKRKHLIFLDPNNDNTLATIHLDIGKLFQSLHSEYEYFFNKDLHTEEENNEIREKLSYYLSFLEGYVKDTFSKEDLLRVKFHEAMHLSRLLPYIINKEEPIWTHFIHLTIIRFNEFLQEVKAF</sequence>
<feature type="compositionally biased region" description="Polar residues" evidence="1">
    <location>
        <begin position="1"/>
        <end position="15"/>
    </location>
</feature>
<protein>
    <recommendedName>
        <fullName evidence="4">Aminoglycoside phosphotransferase domain-containing protein</fullName>
    </recommendedName>
</protein>
<dbReference type="Proteomes" id="UP000196531">
    <property type="component" value="Unassembled WGS sequence"/>
</dbReference>